<dbReference type="Gene3D" id="1.25.40.10">
    <property type="entry name" value="Tetratricopeptide repeat domain"/>
    <property type="match status" value="2"/>
</dbReference>
<feature type="region of interest" description="Disordered" evidence="3">
    <location>
        <begin position="1"/>
        <end position="28"/>
    </location>
</feature>
<accession>A0A8K0IJ79</accession>
<feature type="repeat" description="PPR" evidence="2">
    <location>
        <begin position="253"/>
        <end position="287"/>
    </location>
</feature>
<feature type="repeat" description="PPR" evidence="2">
    <location>
        <begin position="218"/>
        <end position="252"/>
    </location>
</feature>
<name>A0A8K0IJ79_COCNU</name>
<gene>
    <name evidence="4" type="ORF">COCNU_09G001610</name>
</gene>
<evidence type="ECO:0000256" key="1">
    <source>
        <dbReference type="ARBA" id="ARBA00022737"/>
    </source>
</evidence>
<protein>
    <submittedName>
        <fullName evidence="4">Pentatricopeptide repeat-containing protein, chloroplastic</fullName>
    </submittedName>
</protein>
<reference evidence="4" key="1">
    <citation type="journal article" date="2017" name="Gigascience">
        <title>The genome draft of coconut (Cocos nucifera).</title>
        <authorList>
            <person name="Xiao Y."/>
            <person name="Xu P."/>
            <person name="Fan H."/>
            <person name="Baudouin L."/>
            <person name="Xia W."/>
            <person name="Bocs S."/>
            <person name="Xu J."/>
            <person name="Li Q."/>
            <person name="Guo A."/>
            <person name="Zhou L."/>
            <person name="Li J."/>
            <person name="Wu Y."/>
            <person name="Ma Z."/>
            <person name="Armero A."/>
            <person name="Issali A.E."/>
            <person name="Liu N."/>
            <person name="Peng M."/>
            <person name="Yang Y."/>
        </authorList>
    </citation>
    <scope>NUCLEOTIDE SEQUENCE</scope>
    <source>
        <tissue evidence="4">Spear leaf of Hainan Tall coconut</tissue>
    </source>
</reference>
<proteinExistence type="predicted"/>
<dbReference type="Proteomes" id="UP000797356">
    <property type="component" value="Chromosome 9"/>
</dbReference>
<dbReference type="PROSITE" id="PS51375">
    <property type="entry name" value="PPR"/>
    <property type="match status" value="4"/>
</dbReference>
<evidence type="ECO:0000256" key="3">
    <source>
        <dbReference type="SAM" id="MobiDB-lite"/>
    </source>
</evidence>
<comment type="caution">
    <text evidence="4">The sequence shown here is derived from an EMBL/GenBank/DDBJ whole genome shotgun (WGS) entry which is preliminary data.</text>
</comment>
<keyword evidence="1" id="KW-0677">Repeat</keyword>
<dbReference type="InterPro" id="IPR011990">
    <property type="entry name" value="TPR-like_helical_dom_sf"/>
</dbReference>
<evidence type="ECO:0000256" key="2">
    <source>
        <dbReference type="PROSITE-ProRule" id="PRU00708"/>
    </source>
</evidence>
<evidence type="ECO:0000313" key="5">
    <source>
        <dbReference type="Proteomes" id="UP000797356"/>
    </source>
</evidence>
<feature type="compositionally biased region" description="Basic and acidic residues" evidence="3">
    <location>
        <begin position="59"/>
        <end position="70"/>
    </location>
</feature>
<keyword evidence="5" id="KW-1185">Reference proteome</keyword>
<evidence type="ECO:0000313" key="4">
    <source>
        <dbReference type="EMBL" id="KAG1360698.1"/>
    </source>
</evidence>
<sequence>MATAKLALGSFAGGPSARNSPTSSSSSPFSFFPISRAISSPPPLRSSARQVPYHHHHPLPKERGGEDPRQQQHKTVLVETFHRNNRLKALLGELSRKGSNPVRLLRRDGDWTHDQLWAAVTFLVEAGRAPEALQVFDFWKSKEMTRINDANYSRIIQLLCEDCLMEEAVSTVQDMEKYGLVPSLAIYNAIIHGFAGAKDFDNSSATFKKMLEAGLLPTSETYNGLIRAYGSYGLYDEMSKCVKRMESDGCFPNEVTYNILITELARGGLIERMERLYRTLRSKRMNLQPSTLIAMLEAYADLGILEKIEKVHRRVMNSDAYMKECLIRKLATVYIKNYRFLHLEELGNNISARSSRTDLVWCILLLSSACVLSRRGIESIIREMKVAKVRLNITFTNILAMFYLKMKDFKSLDAVFSQAGKHNVKPDIFTVGVLFDACKIGYNGTHVIEEWIKNGSLEEVVEIKTDNLVLTAFGKGSLIKHCEKLYSSIESEAEQKKIWRYSDLISLVFGKKQGRVA</sequence>
<feature type="region of interest" description="Disordered" evidence="3">
    <location>
        <begin position="40"/>
        <end position="73"/>
    </location>
</feature>
<dbReference type="OrthoDB" id="185373at2759"/>
<feature type="compositionally biased region" description="Low complexity" evidence="3">
    <location>
        <begin position="15"/>
        <end position="28"/>
    </location>
</feature>
<dbReference type="PANTHER" id="PTHR47493:SF3">
    <property type="entry name" value="PENTACOTRIPEPTIDE-REPEAT REGION OF PRORP DOMAIN-CONTAINING PROTEIN"/>
    <property type="match status" value="1"/>
</dbReference>
<reference evidence="4" key="2">
    <citation type="submission" date="2019-07" db="EMBL/GenBank/DDBJ databases">
        <authorList>
            <person name="Yang Y."/>
            <person name="Bocs S."/>
            <person name="Baudouin L."/>
        </authorList>
    </citation>
    <scope>NUCLEOTIDE SEQUENCE</scope>
    <source>
        <tissue evidence="4">Spear leaf of Hainan Tall coconut</tissue>
    </source>
</reference>
<dbReference type="Pfam" id="PF13041">
    <property type="entry name" value="PPR_2"/>
    <property type="match status" value="1"/>
</dbReference>
<dbReference type="NCBIfam" id="TIGR00756">
    <property type="entry name" value="PPR"/>
    <property type="match status" value="3"/>
</dbReference>
<dbReference type="PANTHER" id="PTHR47493">
    <property type="entry name" value="OS08G0520200 PROTEIN"/>
    <property type="match status" value="1"/>
</dbReference>
<dbReference type="EMBL" id="CM017880">
    <property type="protein sequence ID" value="KAG1360698.1"/>
    <property type="molecule type" value="Genomic_DNA"/>
</dbReference>
<dbReference type="AlphaFoldDB" id="A0A8K0IJ79"/>
<dbReference type="Pfam" id="PF01535">
    <property type="entry name" value="PPR"/>
    <property type="match status" value="2"/>
</dbReference>
<feature type="repeat" description="PPR" evidence="2">
    <location>
        <begin position="148"/>
        <end position="182"/>
    </location>
</feature>
<dbReference type="InterPro" id="IPR002885">
    <property type="entry name" value="PPR_rpt"/>
</dbReference>
<feature type="repeat" description="PPR" evidence="2">
    <location>
        <begin position="183"/>
        <end position="217"/>
    </location>
</feature>
<organism evidence="4 5">
    <name type="scientific">Cocos nucifera</name>
    <name type="common">Coconut palm</name>
    <dbReference type="NCBI Taxonomy" id="13894"/>
    <lineage>
        <taxon>Eukaryota</taxon>
        <taxon>Viridiplantae</taxon>
        <taxon>Streptophyta</taxon>
        <taxon>Embryophyta</taxon>
        <taxon>Tracheophyta</taxon>
        <taxon>Spermatophyta</taxon>
        <taxon>Magnoliopsida</taxon>
        <taxon>Liliopsida</taxon>
        <taxon>Arecaceae</taxon>
        <taxon>Arecoideae</taxon>
        <taxon>Cocoseae</taxon>
        <taxon>Attaleinae</taxon>
        <taxon>Cocos</taxon>
    </lineage>
</organism>